<accession>A0ABD2IH25</accession>
<dbReference type="EC" id="5.6.2.3" evidence="4"/>
<feature type="compositionally biased region" description="Basic residues" evidence="5">
    <location>
        <begin position="300"/>
        <end position="309"/>
    </location>
</feature>
<feature type="compositionally biased region" description="Polar residues" evidence="5">
    <location>
        <begin position="336"/>
        <end position="351"/>
    </location>
</feature>
<dbReference type="SUPFAM" id="SSF54001">
    <property type="entry name" value="Cysteine proteinases"/>
    <property type="match status" value="1"/>
</dbReference>
<feature type="compositionally biased region" description="Pro residues" evidence="5">
    <location>
        <begin position="1866"/>
        <end position="1881"/>
    </location>
</feature>
<keyword evidence="3 4" id="KW-0378">Hydrolase</keyword>
<gene>
    <name evidence="7" type="ORF">niasHS_011432</name>
</gene>
<dbReference type="Pfam" id="PF14214">
    <property type="entry name" value="Helitron_like_N"/>
    <property type="match status" value="1"/>
</dbReference>
<dbReference type="GO" id="GO:0006281">
    <property type="term" value="P:DNA repair"/>
    <property type="evidence" value="ECO:0007669"/>
    <property type="project" value="UniProtKB-KW"/>
</dbReference>
<comment type="similarity">
    <text evidence="1">Belongs to the peptidase C48 family.</text>
</comment>
<feature type="region of interest" description="Disordered" evidence="5">
    <location>
        <begin position="1863"/>
        <end position="1884"/>
    </location>
</feature>
<evidence type="ECO:0000256" key="1">
    <source>
        <dbReference type="ARBA" id="ARBA00005234"/>
    </source>
</evidence>
<dbReference type="InterPro" id="IPR049163">
    <property type="entry name" value="Pif1-like_2B_dom"/>
</dbReference>
<dbReference type="Pfam" id="PF05970">
    <property type="entry name" value="PIF1"/>
    <property type="match status" value="1"/>
</dbReference>
<name>A0ABD2IH25_HETSC</name>
<feature type="compositionally biased region" description="Basic residues" evidence="5">
    <location>
        <begin position="797"/>
        <end position="806"/>
    </location>
</feature>
<organism evidence="7 8">
    <name type="scientific">Heterodera schachtii</name>
    <name type="common">Sugarbeet cyst nematode worm</name>
    <name type="synonym">Tylenchus schachtii</name>
    <dbReference type="NCBI Taxonomy" id="97005"/>
    <lineage>
        <taxon>Eukaryota</taxon>
        <taxon>Metazoa</taxon>
        <taxon>Ecdysozoa</taxon>
        <taxon>Nematoda</taxon>
        <taxon>Chromadorea</taxon>
        <taxon>Rhabditida</taxon>
        <taxon>Tylenchina</taxon>
        <taxon>Tylenchomorpha</taxon>
        <taxon>Tylenchoidea</taxon>
        <taxon>Heteroderidae</taxon>
        <taxon>Heteroderinae</taxon>
        <taxon>Heterodera</taxon>
    </lineage>
</organism>
<dbReference type="CDD" id="cd18809">
    <property type="entry name" value="SF1_C_RecD"/>
    <property type="match status" value="1"/>
</dbReference>
<dbReference type="EMBL" id="JBICCN010000311">
    <property type="protein sequence ID" value="KAL3078436.1"/>
    <property type="molecule type" value="Genomic_DNA"/>
</dbReference>
<evidence type="ECO:0000256" key="4">
    <source>
        <dbReference type="RuleBase" id="RU363044"/>
    </source>
</evidence>
<keyword evidence="4" id="KW-0227">DNA damage</keyword>
<evidence type="ECO:0000256" key="2">
    <source>
        <dbReference type="ARBA" id="ARBA00022670"/>
    </source>
</evidence>
<dbReference type="SUPFAM" id="SSF52540">
    <property type="entry name" value="P-loop containing nucleoside triphosphate hydrolases"/>
    <property type="match status" value="2"/>
</dbReference>
<proteinExistence type="inferred from homology"/>
<keyword evidence="2" id="KW-0645">Protease</keyword>
<dbReference type="InterPro" id="IPR027417">
    <property type="entry name" value="P-loop_NTPase"/>
</dbReference>
<dbReference type="Proteomes" id="UP001620645">
    <property type="component" value="Unassembled WGS sequence"/>
</dbReference>
<reference evidence="7 8" key="1">
    <citation type="submission" date="2024-10" db="EMBL/GenBank/DDBJ databases">
        <authorList>
            <person name="Kim D."/>
        </authorList>
    </citation>
    <scope>NUCLEOTIDE SEQUENCE [LARGE SCALE GENOMIC DNA]</scope>
    <source>
        <strain evidence="7">Taebaek</strain>
    </source>
</reference>
<dbReference type="Pfam" id="PF21530">
    <property type="entry name" value="Pif1_2B_dom"/>
    <property type="match status" value="1"/>
</dbReference>
<comment type="caution">
    <text evidence="7">The sequence shown here is derived from an EMBL/GenBank/DDBJ whole genome shotgun (WGS) entry which is preliminary data.</text>
</comment>
<feature type="domain" description="Ubiquitin-like protease family profile" evidence="6">
    <location>
        <begin position="499"/>
        <end position="666"/>
    </location>
</feature>
<dbReference type="InterPro" id="IPR025476">
    <property type="entry name" value="Helitron_helicase-like"/>
</dbReference>
<evidence type="ECO:0000313" key="7">
    <source>
        <dbReference type="EMBL" id="KAL3078436.1"/>
    </source>
</evidence>
<evidence type="ECO:0000313" key="8">
    <source>
        <dbReference type="Proteomes" id="UP001620645"/>
    </source>
</evidence>
<keyword evidence="4" id="KW-0547">Nucleotide-binding</keyword>
<dbReference type="GO" id="GO:0043139">
    <property type="term" value="F:5'-3' DNA helicase activity"/>
    <property type="evidence" value="ECO:0007669"/>
    <property type="project" value="UniProtKB-EC"/>
</dbReference>
<feature type="compositionally biased region" description="Polar residues" evidence="5">
    <location>
        <begin position="367"/>
        <end position="396"/>
    </location>
</feature>
<dbReference type="PANTHER" id="PTHR10492">
    <property type="match status" value="1"/>
</dbReference>
<sequence>MNWWTNTSMANAYFFQISPVRNDVWMEIFLFFDHAQLGLKLALLSPRFAFFDRPQLGLKLALISPPFDWLMDKHFCFSKFACPYDLWMDIFTFFGQAQLGLKLALLSLRSNAQTHIFYLFANLIGLLCDHDEIFARAGLLCDHGKYRAGLLSDHGIHIGLLCDQDIGFTTRFFGPVLFPHRYRPTSRAKLVPHFAKTSGLVRGDVRINNGPFPTNWNLLLREMCVQANKVELLLREMCVQADTFLTCSSHQHGSQTCCEAYVRLFCTLMGGVSRSLADGFSGTTTTTNCDKERCMPSKQKNLRAKRQERHQRQTEQSVSPGRSPVPDGSADENGVVSPTPNISALQLSTPAASIGSRRGRPPNPGPESNTASQKSASKVDTRITSATQYVESSPSSKKLRVEDVDRPMSAIEAIASTPISSQRKRGGRPAKKRGGHSGSGRSTANDSMSESSSMDQSSEAITNVVVLPNVPEKLNFSTVQINFATSRNMACKIRRWADVGLYERDGETAQGPRSGPRFIETCWNRPNEWLNSGFTLAYLAYIASISQRKTVVVDSMASRTDVPRFRTLENCVFGYDPNVVPEVVLLPLHFPNHWTLIVYDVAHGAYFVDSLHMSSLSDERTALIQSIIADLVPGSPSITVEYVQQLTKQNDGNSCGYFVCLYAESWLMNNRTFVLPDLSINYEKKRILWHINELYGTDNVPYHPREGVPTPCPIVYRHADDEQSTSKAAEPMEVDAQDDLMITEPQTSGQAVNAILTQAQVAGENQVDSRGVVSDSCILQEPIAQADDVIFVRPRTPPRRSLRVQKRLSASASRSPSPAQTVRPRTNMLGPATPLTKRCLMVHNGWHCAAAAAKHFPEYSHSGNLGDHKCPHCGALLFLHEDSSLCCRKGRVVLPKLNPHPQELMELIVGENQPKQGKEFVRRMSRYSNLLQFASVSAGNKPSPAGGPMAVILNGEFHRRISSMQAGTTQIPGFGQLYILDPVEAMEMRRNNPIFTGENVKNEDAFVQGHELNEATLELLVEMIQKYHPAAQAYKQAREQLQELLKKQNPEELRFFRMTLLNERRTPGALKDPKLHPHQIITPSTGEGMFAIHADPTGVPPQKGIWVENRQGRLNEIAPFNPWTDSLTYPLIKPLGDDGYITGIKYARPPSRKRKSDQDVVSLFDSEAESDNDSCDTQSVASSDAGSVASTSSLYGQIDKSKKFVSLRDHCKYYLAIREENVKMQYHHILSCGGGLGQRWVLDQAAKIDWQVATFLRRPDMDLRVSTPKNLLQYLVNQYNKQQARQNPNAQQRTVDDIGSVVRFNDNNVNCLQYWKKMYENCNTIFARCHNPKKARLFITFTNNREWPEFKANLYNNGQVFTDRFDMWMRVWISKIAEFREELYEKKFFGTILGSGESMEFQGRGGPHAHIVAQTDLDAVPDVMQQYIWAHIPILPEKGDDTPIAEMHRQVRELMHLQLHRCSESWCGTRDQYYGRCKKGFPAPYSKCTILRPDRPALYYRPAPQDGGANIEVNGLIYDNSQVVPYNPYVLLRYRVHHNVLFAYGNKANIKYALKYPFKGPGHCYVECKEESGNKIGIDEPAQYAKMNFRGATEAYAVVNSTPYVRLSHHVVKLKIHLPNQQPIVYRAFQLVSKAQQIQQGTLPETQCSAYWKQWQNEWRHDPKFKDMLFEKVPEQFRWDKDKWVLYKRKPIKRPPIGRIVPVPPKDPEKFALYSLMRHFPGDPDHLKMVNGQPCTSFTDAAIRHGLLEDDKIWDKTLAEAALSRWPDQMRWLFMSILVYGQPSNAVELWNKYKDQMYFPQGITTPAQRQAAELEALADIDWRLHSCFNLSCVHFGLPDPPNSIAKNTNAAINEFFFGDDDLNLPPGQPNPRPQQNAPPPLNTDQQTVFDAVVKAIQSDPRDATVPRRFFIFGDGGTGKTFLFGQIIRRLRKAPYNHKVLATASTGCAAILLPYGKTAHSTFRLGRDVSLDKLPSIPLESFFARRIREAQLIIIDEITMLHNTVIEVIDRVCKEMAIPQYKDLPFGGKTVIFSGDFKQSLPVVPHEGITAQVTACFQTSPLFRQFTTMKLTINQRLGQGQQAYLQMCRQIGLGETGEHFWIPPQFIVKSREELINFVYPNFQQLLGNDKELLNRLILAPHIDTCDEVNEMMMANVPGQVREYLSTDKPLDDRPLDIDEIESEVAALNRRTDSGMPPHCLRLKVGSVVVLLINKSDREGLINGTRIVLEELGDDRLVGRVINSNAIGGQVRFFLERSRNVFEDKTPGGLKYERLQFPIKPAFAMTIQKGQGQTIRTVGIDLEREVFTHGQLYTAFSRATDGNNVRVHAPKREIDAQGQAKVLNIVAKNMLKLQ</sequence>
<dbReference type="PANTHER" id="PTHR10492:SF57">
    <property type="entry name" value="ATP-DEPENDENT DNA HELICASE"/>
    <property type="match status" value="1"/>
</dbReference>
<comment type="catalytic activity">
    <reaction evidence="4">
        <text>ATP + H2O = ADP + phosphate + H(+)</text>
        <dbReference type="Rhea" id="RHEA:13065"/>
        <dbReference type="ChEBI" id="CHEBI:15377"/>
        <dbReference type="ChEBI" id="CHEBI:15378"/>
        <dbReference type="ChEBI" id="CHEBI:30616"/>
        <dbReference type="ChEBI" id="CHEBI:43474"/>
        <dbReference type="ChEBI" id="CHEBI:456216"/>
        <dbReference type="EC" id="5.6.2.3"/>
    </reaction>
</comment>
<dbReference type="InterPro" id="IPR010285">
    <property type="entry name" value="DNA_helicase_pif1-like_DEAD"/>
</dbReference>
<keyword evidence="4" id="KW-0067">ATP-binding</keyword>
<dbReference type="GO" id="GO:0005524">
    <property type="term" value="F:ATP binding"/>
    <property type="evidence" value="ECO:0007669"/>
    <property type="project" value="UniProtKB-KW"/>
</dbReference>
<keyword evidence="4" id="KW-0233">DNA recombination</keyword>
<feature type="compositionally biased region" description="Basic residues" evidence="5">
    <location>
        <begin position="422"/>
        <end position="435"/>
    </location>
</feature>
<dbReference type="PROSITE" id="PS50600">
    <property type="entry name" value="ULP_PROTEASE"/>
    <property type="match status" value="1"/>
</dbReference>
<keyword evidence="4" id="KW-0347">Helicase</keyword>
<dbReference type="Gene3D" id="3.40.50.300">
    <property type="entry name" value="P-loop containing nucleotide triphosphate hydrolases"/>
    <property type="match status" value="1"/>
</dbReference>
<comment type="similarity">
    <text evidence="4">Belongs to the helicase family.</text>
</comment>
<evidence type="ECO:0000259" key="6">
    <source>
        <dbReference type="PROSITE" id="PS50600"/>
    </source>
</evidence>
<dbReference type="InterPro" id="IPR003653">
    <property type="entry name" value="Peptidase_C48_C"/>
</dbReference>
<evidence type="ECO:0000256" key="3">
    <source>
        <dbReference type="ARBA" id="ARBA00022801"/>
    </source>
</evidence>
<keyword evidence="4" id="KW-0234">DNA repair</keyword>
<comment type="cofactor">
    <cofactor evidence="4">
        <name>Mg(2+)</name>
        <dbReference type="ChEBI" id="CHEBI:18420"/>
    </cofactor>
</comment>
<dbReference type="GO" id="GO:0008233">
    <property type="term" value="F:peptidase activity"/>
    <property type="evidence" value="ECO:0007669"/>
    <property type="project" value="UniProtKB-KW"/>
</dbReference>
<dbReference type="GO" id="GO:0006508">
    <property type="term" value="P:proteolysis"/>
    <property type="evidence" value="ECO:0007669"/>
    <property type="project" value="UniProtKB-KW"/>
</dbReference>
<evidence type="ECO:0000256" key="5">
    <source>
        <dbReference type="SAM" id="MobiDB-lite"/>
    </source>
</evidence>
<protein>
    <recommendedName>
        <fullName evidence="4">ATP-dependent DNA helicase</fullName>
        <ecNumber evidence="4">5.6.2.3</ecNumber>
    </recommendedName>
</protein>
<feature type="compositionally biased region" description="Low complexity" evidence="5">
    <location>
        <begin position="439"/>
        <end position="457"/>
    </location>
</feature>
<dbReference type="Pfam" id="PF02902">
    <property type="entry name" value="Peptidase_C48"/>
    <property type="match status" value="1"/>
</dbReference>
<feature type="region of interest" description="Disordered" evidence="5">
    <location>
        <begin position="287"/>
        <end position="457"/>
    </location>
</feature>
<keyword evidence="8" id="KW-1185">Reference proteome</keyword>
<feature type="region of interest" description="Disordered" evidence="5">
    <location>
        <begin position="797"/>
        <end position="830"/>
    </location>
</feature>
<dbReference type="InterPro" id="IPR038765">
    <property type="entry name" value="Papain-like_cys_pep_sf"/>
</dbReference>
<dbReference type="Gene3D" id="3.40.395.10">
    <property type="entry name" value="Adenoviral Proteinase, Chain A"/>
    <property type="match status" value="1"/>
</dbReference>
<dbReference type="GO" id="GO:0006310">
    <property type="term" value="P:DNA recombination"/>
    <property type="evidence" value="ECO:0007669"/>
    <property type="project" value="UniProtKB-KW"/>
</dbReference>
<feature type="compositionally biased region" description="Low complexity" evidence="5">
    <location>
        <begin position="809"/>
        <end position="819"/>
    </location>
</feature>